<accession>F2IHT8</accession>
<keyword evidence="8" id="KW-1133">Transmembrane helix</keyword>
<dbReference type="InterPro" id="IPR036890">
    <property type="entry name" value="HATPase_C_sf"/>
</dbReference>
<feature type="chain" id="PRO_5003283721" description="histidine kinase" evidence="9">
    <location>
        <begin position="19"/>
        <end position="604"/>
    </location>
</feature>
<reference evidence="11 12" key="1">
    <citation type="journal article" date="2011" name="Stand. Genomic Sci.">
        <title>Complete genome sequence of the gliding freshwater bacterium Fluviicola taffensis type strain (RW262).</title>
        <authorList>
            <person name="Woyke T."/>
            <person name="Chertkov O."/>
            <person name="Lapidus A."/>
            <person name="Nolan M."/>
            <person name="Lucas S."/>
            <person name="Del Rio T.G."/>
            <person name="Tice H."/>
            <person name="Cheng J.F."/>
            <person name="Tapia R."/>
            <person name="Han C."/>
            <person name="Goodwin L."/>
            <person name="Pitluck S."/>
            <person name="Liolios K."/>
            <person name="Pagani I."/>
            <person name="Ivanova N."/>
            <person name="Huntemann M."/>
            <person name="Mavromatis K."/>
            <person name="Mikhailova N."/>
            <person name="Pati A."/>
            <person name="Chen A."/>
            <person name="Palaniappan K."/>
            <person name="Land M."/>
            <person name="Hauser L."/>
            <person name="Brambilla E.M."/>
            <person name="Rohde M."/>
            <person name="Mwirichia R."/>
            <person name="Sikorski J."/>
            <person name="Tindall B.J."/>
            <person name="Goker M."/>
            <person name="Bristow J."/>
            <person name="Eisen J.A."/>
            <person name="Markowitz V."/>
            <person name="Hugenholtz P."/>
            <person name="Klenk H.P."/>
            <person name="Kyrpides N.C."/>
        </authorList>
    </citation>
    <scope>NUCLEOTIDE SEQUENCE [LARGE SCALE GENOMIC DNA]</scope>
    <source>
        <strain evidence="12">DSM 16823 / RW262 / RW262</strain>
    </source>
</reference>
<sequence length="604" mass="70711" precursor="true">MKIILLLPILFVSFAYHAQVYELPATMKNAKYEDVLSYVQEQINTEKKWTKKKVSLSLFLSKWYTRDWEFDQANNIIKSIPRSKIRSNKLEGDYFLIKATLFQGEQKKAAYFYQRSIHQFENERNRKGILNANIAYAEFRRGNGQYELGLAILEQVEQALKKNPSDYLMMKVANRRAAILNEKTLLNESIESSRLCIQLAKKTNDIYYEAISYKELGACYRSMSYNNHAMLDSSRLNYQLSEKRFRDIGLIKEAIQAKEVWITTDINNSDHKSVINGYKEIENEIKSNRLNYPLKDIYLKISSIYLAIEDYENAFKYKELYSQENERSIYEKKESELKKVKGEFVALILQSENDKIKQDNKLKQSALKEEQKRSSRYIIVVIVLVILLTTVIVLLSRNRKLTNHLTVQNKEKDFLIQEVHHRVKNNLQFVKSILLLQSTKQGQKDEQILNDISRRIDAMSLVHEMLYTNNESNQIFVKNYLEKLIQHSDELFSSKKKVKINLEVADIQLPIEKMVSIGIICSELLTNSIKHAFHEVENPEFTIQLKIEQNSCVFSVNDNGSIKNQEKQSEGLGMQLIDIFSRQLKGDYVLTKKNGYYYNLKFNI</sequence>
<dbReference type="Gene3D" id="3.30.565.10">
    <property type="entry name" value="Histidine kinase-like ATPase, C-terminal domain"/>
    <property type="match status" value="1"/>
</dbReference>
<feature type="domain" description="Signal transduction histidine kinase subgroup 2 dimerisation and phosphoacceptor" evidence="10">
    <location>
        <begin position="418"/>
        <end position="487"/>
    </location>
</feature>
<keyword evidence="8" id="KW-0472">Membrane</keyword>
<dbReference type="OrthoDB" id="9767435at2"/>
<name>F2IHT8_FLUTR</name>
<dbReference type="Pfam" id="PF07568">
    <property type="entry name" value="HisKA_2"/>
    <property type="match status" value="1"/>
</dbReference>
<evidence type="ECO:0000259" key="10">
    <source>
        <dbReference type="Pfam" id="PF07568"/>
    </source>
</evidence>
<keyword evidence="5" id="KW-0547">Nucleotide-binding</keyword>
<dbReference type="EMBL" id="CP002542">
    <property type="protein sequence ID" value="AEA45897.1"/>
    <property type="molecule type" value="Genomic_DNA"/>
</dbReference>
<keyword evidence="12" id="KW-1185">Reference proteome</keyword>
<evidence type="ECO:0000256" key="8">
    <source>
        <dbReference type="SAM" id="Phobius"/>
    </source>
</evidence>
<evidence type="ECO:0000256" key="7">
    <source>
        <dbReference type="ARBA" id="ARBA00022840"/>
    </source>
</evidence>
<feature type="signal peptide" evidence="9">
    <location>
        <begin position="1"/>
        <end position="18"/>
    </location>
</feature>
<dbReference type="GO" id="GO:0004673">
    <property type="term" value="F:protein histidine kinase activity"/>
    <property type="evidence" value="ECO:0007669"/>
    <property type="project" value="UniProtKB-EC"/>
</dbReference>
<dbReference type="Gene3D" id="3.30.450.20">
    <property type="entry name" value="PAS domain"/>
    <property type="match status" value="1"/>
</dbReference>
<evidence type="ECO:0000313" key="11">
    <source>
        <dbReference type="EMBL" id="AEA45897.1"/>
    </source>
</evidence>
<comment type="catalytic activity">
    <reaction evidence="1">
        <text>ATP + protein L-histidine = ADP + protein N-phospho-L-histidine.</text>
        <dbReference type="EC" id="2.7.13.3"/>
    </reaction>
</comment>
<dbReference type="STRING" id="755732.Fluta_3933"/>
<reference evidence="12" key="2">
    <citation type="submission" date="2011-02" db="EMBL/GenBank/DDBJ databases">
        <title>The complete genome of Fluviicola taffensis DSM 16823.</title>
        <authorList>
            <consortium name="US DOE Joint Genome Institute (JGI-PGF)"/>
            <person name="Lucas S."/>
            <person name="Copeland A."/>
            <person name="Lapidus A."/>
            <person name="Bruce D."/>
            <person name="Goodwin L."/>
            <person name="Pitluck S."/>
            <person name="Kyrpides N."/>
            <person name="Mavromatis K."/>
            <person name="Ivanova N."/>
            <person name="Mikhailova N."/>
            <person name="Pagani I."/>
            <person name="Chertkov O."/>
            <person name="Detter J.C."/>
            <person name="Han C."/>
            <person name="Tapia R."/>
            <person name="Land M."/>
            <person name="Hauser L."/>
            <person name="Markowitz V."/>
            <person name="Cheng J.-F."/>
            <person name="Hugenholtz P."/>
            <person name="Woyke T."/>
            <person name="Wu D."/>
            <person name="Tindall B."/>
            <person name="Pomrenke H.G."/>
            <person name="Brambilla E."/>
            <person name="Klenk H.-P."/>
            <person name="Eisen J.A."/>
        </authorList>
    </citation>
    <scope>NUCLEOTIDE SEQUENCE [LARGE SCALE GENOMIC DNA]</scope>
    <source>
        <strain evidence="12">DSM 16823 / RW262 / RW262</strain>
    </source>
</reference>
<keyword evidence="9" id="KW-0732">Signal</keyword>
<evidence type="ECO:0000256" key="4">
    <source>
        <dbReference type="ARBA" id="ARBA00022679"/>
    </source>
</evidence>
<dbReference type="PANTHER" id="PTHR41523">
    <property type="entry name" value="TWO-COMPONENT SYSTEM SENSOR PROTEIN"/>
    <property type="match status" value="1"/>
</dbReference>
<dbReference type="EC" id="2.7.13.3" evidence="2"/>
<keyword evidence="3" id="KW-0597">Phosphoprotein</keyword>
<feature type="transmembrane region" description="Helical" evidence="8">
    <location>
        <begin position="377"/>
        <end position="395"/>
    </location>
</feature>
<evidence type="ECO:0000256" key="9">
    <source>
        <dbReference type="SAM" id="SignalP"/>
    </source>
</evidence>
<dbReference type="HOGENOM" id="CLU_451824_0_0_10"/>
<evidence type="ECO:0000313" key="12">
    <source>
        <dbReference type="Proteomes" id="UP000007463"/>
    </source>
</evidence>
<evidence type="ECO:0000256" key="5">
    <source>
        <dbReference type="ARBA" id="ARBA00022741"/>
    </source>
</evidence>
<evidence type="ECO:0000256" key="3">
    <source>
        <dbReference type="ARBA" id="ARBA00022553"/>
    </source>
</evidence>
<dbReference type="SUPFAM" id="SSF55874">
    <property type="entry name" value="ATPase domain of HSP90 chaperone/DNA topoisomerase II/histidine kinase"/>
    <property type="match status" value="1"/>
</dbReference>
<dbReference type="Proteomes" id="UP000007463">
    <property type="component" value="Chromosome"/>
</dbReference>
<evidence type="ECO:0000256" key="1">
    <source>
        <dbReference type="ARBA" id="ARBA00000085"/>
    </source>
</evidence>
<keyword evidence="8" id="KW-0812">Transmembrane</keyword>
<dbReference type="SUPFAM" id="SSF48452">
    <property type="entry name" value="TPR-like"/>
    <property type="match status" value="1"/>
</dbReference>
<proteinExistence type="predicted"/>
<dbReference type="AlphaFoldDB" id="F2IHT8"/>
<dbReference type="InterPro" id="IPR011495">
    <property type="entry name" value="Sig_transdc_His_kin_sub2_dim/P"/>
</dbReference>
<dbReference type="InterPro" id="IPR011990">
    <property type="entry name" value="TPR-like_helical_dom_sf"/>
</dbReference>
<dbReference type="GO" id="GO:0005524">
    <property type="term" value="F:ATP binding"/>
    <property type="evidence" value="ECO:0007669"/>
    <property type="project" value="UniProtKB-KW"/>
</dbReference>
<evidence type="ECO:0000256" key="2">
    <source>
        <dbReference type="ARBA" id="ARBA00012438"/>
    </source>
</evidence>
<protein>
    <recommendedName>
        <fullName evidence="2">histidine kinase</fullName>
        <ecNumber evidence="2">2.7.13.3</ecNumber>
    </recommendedName>
</protein>
<dbReference type="eggNOG" id="COG3920">
    <property type="taxonomic scope" value="Bacteria"/>
</dbReference>
<keyword evidence="7" id="KW-0067">ATP-binding</keyword>
<keyword evidence="4" id="KW-0808">Transferase</keyword>
<dbReference type="RefSeq" id="WP_013688655.1">
    <property type="nucleotide sequence ID" value="NC_015321.1"/>
</dbReference>
<organism evidence="11 12">
    <name type="scientific">Fluviicola taffensis (strain DSM 16823 / NCIMB 13979 / RW262)</name>
    <dbReference type="NCBI Taxonomy" id="755732"/>
    <lineage>
        <taxon>Bacteria</taxon>
        <taxon>Pseudomonadati</taxon>
        <taxon>Bacteroidota</taxon>
        <taxon>Flavobacteriia</taxon>
        <taxon>Flavobacteriales</taxon>
        <taxon>Crocinitomicaceae</taxon>
        <taxon>Fluviicola</taxon>
    </lineage>
</organism>
<gene>
    <name evidence="11" type="ordered locus">Fluta_3933</name>
</gene>
<dbReference type="KEGG" id="fte:Fluta_3933"/>
<dbReference type="PANTHER" id="PTHR41523:SF8">
    <property type="entry name" value="ETHYLENE RESPONSE SENSOR PROTEIN"/>
    <property type="match status" value="1"/>
</dbReference>
<evidence type="ECO:0000256" key="6">
    <source>
        <dbReference type="ARBA" id="ARBA00022777"/>
    </source>
</evidence>
<keyword evidence="6 11" id="KW-0418">Kinase</keyword>